<comment type="similarity">
    <text evidence="1">Belongs to the HAM1 NTPase family.</text>
</comment>
<sequence>MTEYYIATHNPNKIAELQRILTWTGNHGRPYTDVMPKQRYPKESNDSYRANAINKALFISHLLPNKYVIADDSGLQLAAFPDWLGVTTGRDLAAYPTPEAYDEAILSKLKGHERGFTMVSWLACAYNDEIIATSRAMIHGRVAHEQRGSYTKGFDRILIPTGENQTLAEMPFNERYYYLVRSKAVNQLLAKLRGRQR</sequence>
<proteinExistence type="inferred from homology"/>
<evidence type="ECO:0000313" key="4">
    <source>
        <dbReference type="Proteomes" id="UP000051445"/>
    </source>
</evidence>
<name>A0A0R1PCX3_9LACO</name>
<dbReference type="PANTHER" id="PTHR11067:SF9">
    <property type="entry name" value="INOSINE TRIPHOSPHATE PYROPHOSPHATASE"/>
    <property type="match status" value="1"/>
</dbReference>
<dbReference type="PANTHER" id="PTHR11067">
    <property type="entry name" value="INOSINE TRIPHOSPHATE PYROPHOSPHATASE/HAM1 PROTEIN"/>
    <property type="match status" value="1"/>
</dbReference>
<dbReference type="InterPro" id="IPR002637">
    <property type="entry name" value="RdgB/HAM1"/>
</dbReference>
<dbReference type="GO" id="GO:0047429">
    <property type="term" value="F:nucleoside triphosphate diphosphatase activity"/>
    <property type="evidence" value="ECO:0007669"/>
    <property type="project" value="InterPro"/>
</dbReference>
<gene>
    <name evidence="3" type="ORF">FD27_GL001194</name>
</gene>
<dbReference type="AlphaFoldDB" id="A0A0R1PCX3"/>
<dbReference type="GO" id="GO:0009143">
    <property type="term" value="P:nucleoside triphosphate catabolic process"/>
    <property type="evidence" value="ECO:0007669"/>
    <property type="project" value="InterPro"/>
</dbReference>
<keyword evidence="2" id="KW-0378">Hydrolase</keyword>
<dbReference type="Proteomes" id="UP000051445">
    <property type="component" value="Unassembled WGS sequence"/>
</dbReference>
<dbReference type="CDD" id="cd00515">
    <property type="entry name" value="HAM1"/>
    <property type="match status" value="1"/>
</dbReference>
<dbReference type="InterPro" id="IPR029001">
    <property type="entry name" value="ITPase-like_fam"/>
</dbReference>
<evidence type="ECO:0000256" key="1">
    <source>
        <dbReference type="ARBA" id="ARBA00008023"/>
    </source>
</evidence>
<evidence type="ECO:0000313" key="3">
    <source>
        <dbReference type="EMBL" id="KRL27434.1"/>
    </source>
</evidence>
<keyword evidence="4" id="KW-1185">Reference proteome</keyword>
<dbReference type="Gene3D" id="3.90.950.10">
    <property type="match status" value="1"/>
</dbReference>
<dbReference type="Pfam" id="PF01725">
    <property type="entry name" value="Ham1p_like"/>
    <property type="match status" value="1"/>
</dbReference>
<accession>A0A0R1PCX3</accession>
<dbReference type="EMBL" id="AZER01000016">
    <property type="protein sequence ID" value="KRL27434.1"/>
    <property type="molecule type" value="Genomic_DNA"/>
</dbReference>
<organism evidence="3 4">
    <name type="scientific">Limosilactobacillus frumenti DSM 13145</name>
    <dbReference type="NCBI Taxonomy" id="1423746"/>
    <lineage>
        <taxon>Bacteria</taxon>
        <taxon>Bacillati</taxon>
        <taxon>Bacillota</taxon>
        <taxon>Bacilli</taxon>
        <taxon>Lactobacillales</taxon>
        <taxon>Lactobacillaceae</taxon>
        <taxon>Limosilactobacillus</taxon>
    </lineage>
</organism>
<protein>
    <submittedName>
        <fullName evidence="3">Nucleoside-triphosphatase</fullName>
    </submittedName>
</protein>
<reference evidence="3 4" key="1">
    <citation type="journal article" date="2015" name="Genome Announc.">
        <title>Expanding the biotechnology potential of lactobacilli through comparative genomics of 213 strains and associated genera.</title>
        <authorList>
            <person name="Sun Z."/>
            <person name="Harris H.M."/>
            <person name="McCann A."/>
            <person name="Guo C."/>
            <person name="Argimon S."/>
            <person name="Zhang W."/>
            <person name="Yang X."/>
            <person name="Jeffery I.B."/>
            <person name="Cooney J.C."/>
            <person name="Kagawa T.F."/>
            <person name="Liu W."/>
            <person name="Song Y."/>
            <person name="Salvetti E."/>
            <person name="Wrobel A."/>
            <person name="Rasinkangas P."/>
            <person name="Parkhill J."/>
            <person name="Rea M.C."/>
            <person name="O'Sullivan O."/>
            <person name="Ritari J."/>
            <person name="Douillard F.P."/>
            <person name="Paul Ross R."/>
            <person name="Yang R."/>
            <person name="Briner A.E."/>
            <person name="Felis G.E."/>
            <person name="de Vos W.M."/>
            <person name="Barrangou R."/>
            <person name="Klaenhammer T.R."/>
            <person name="Caufield P.W."/>
            <person name="Cui Y."/>
            <person name="Zhang H."/>
            <person name="O'Toole P.W."/>
        </authorList>
    </citation>
    <scope>NUCLEOTIDE SEQUENCE [LARGE SCALE GENOMIC DNA]</scope>
    <source>
        <strain evidence="3 4">DSM 13145</strain>
    </source>
</reference>
<dbReference type="STRING" id="1423746.FD27_GL001194"/>
<comment type="caution">
    <text evidence="3">The sequence shown here is derived from an EMBL/GenBank/DDBJ whole genome shotgun (WGS) entry which is preliminary data.</text>
</comment>
<evidence type="ECO:0000256" key="2">
    <source>
        <dbReference type="ARBA" id="ARBA00022801"/>
    </source>
</evidence>
<dbReference type="RefSeq" id="WP_057751869.1">
    <property type="nucleotide sequence ID" value="NZ_AZER01000016.1"/>
</dbReference>
<dbReference type="SUPFAM" id="SSF52972">
    <property type="entry name" value="ITPase-like"/>
    <property type="match status" value="1"/>
</dbReference>
<dbReference type="PATRIC" id="fig|1423746.3.peg.1213"/>
<dbReference type="GO" id="GO:0005829">
    <property type="term" value="C:cytosol"/>
    <property type="evidence" value="ECO:0007669"/>
    <property type="project" value="TreeGrafter"/>
</dbReference>
<dbReference type="OrthoDB" id="2142580at2"/>